<dbReference type="OrthoDB" id="5930447at2759"/>
<comment type="caution">
    <text evidence="1">The sequence shown here is derived from an EMBL/GenBank/DDBJ whole genome shotgun (WGS) entry which is preliminary data.</text>
</comment>
<dbReference type="EMBL" id="JYDQ01000059">
    <property type="protein sequence ID" value="KRY17580.1"/>
    <property type="molecule type" value="Genomic_DNA"/>
</dbReference>
<gene>
    <name evidence="1" type="ORF">T12_2193</name>
</gene>
<proteinExistence type="predicted"/>
<dbReference type="AlphaFoldDB" id="A0A0V0ZZ34"/>
<dbReference type="Proteomes" id="UP000054783">
    <property type="component" value="Unassembled WGS sequence"/>
</dbReference>
<organism evidence="1 2">
    <name type="scientific">Trichinella patagoniensis</name>
    <dbReference type="NCBI Taxonomy" id="990121"/>
    <lineage>
        <taxon>Eukaryota</taxon>
        <taxon>Metazoa</taxon>
        <taxon>Ecdysozoa</taxon>
        <taxon>Nematoda</taxon>
        <taxon>Enoplea</taxon>
        <taxon>Dorylaimia</taxon>
        <taxon>Trichinellida</taxon>
        <taxon>Trichinellidae</taxon>
        <taxon>Trichinella</taxon>
    </lineage>
</organism>
<sequence>MYPGDLQDQCKVVPAYEFPLHSMKEKEALRTGGWFKAAPVPQFQTLVSDWSTSSDMTGNAEFPLS</sequence>
<evidence type="ECO:0000313" key="1">
    <source>
        <dbReference type="EMBL" id="KRY17580.1"/>
    </source>
</evidence>
<evidence type="ECO:0000313" key="2">
    <source>
        <dbReference type="Proteomes" id="UP000054783"/>
    </source>
</evidence>
<reference evidence="1 2" key="1">
    <citation type="submission" date="2015-01" db="EMBL/GenBank/DDBJ databases">
        <title>Evolution of Trichinella species and genotypes.</title>
        <authorList>
            <person name="Korhonen P.K."/>
            <person name="Edoardo P."/>
            <person name="Giuseppe L.R."/>
            <person name="Gasser R.B."/>
        </authorList>
    </citation>
    <scope>NUCLEOTIDE SEQUENCE [LARGE SCALE GENOMIC DNA]</scope>
    <source>
        <strain evidence="1">ISS2496</strain>
    </source>
</reference>
<keyword evidence="2" id="KW-1185">Reference proteome</keyword>
<protein>
    <submittedName>
        <fullName evidence="1">Uncharacterized protein</fullName>
    </submittedName>
</protein>
<name>A0A0V0ZZ34_9BILA</name>
<accession>A0A0V0ZZ34</accession>